<accession>A0A2G8TBR5</accession>
<organism evidence="2 3">
    <name type="scientific">Massilia eurypsychrophila</name>
    <dbReference type="NCBI Taxonomy" id="1485217"/>
    <lineage>
        <taxon>Bacteria</taxon>
        <taxon>Pseudomonadati</taxon>
        <taxon>Pseudomonadota</taxon>
        <taxon>Betaproteobacteria</taxon>
        <taxon>Burkholderiales</taxon>
        <taxon>Oxalobacteraceae</taxon>
        <taxon>Telluria group</taxon>
        <taxon>Massilia</taxon>
    </lineage>
</organism>
<keyword evidence="3" id="KW-1185">Reference proteome</keyword>
<dbReference type="Proteomes" id="UP000230390">
    <property type="component" value="Unassembled WGS sequence"/>
</dbReference>
<gene>
    <name evidence="2" type="ORF">CR105_19390</name>
</gene>
<dbReference type="PANTHER" id="PTHR38847:SF1">
    <property type="entry name" value="PSEUDOURIDINE SYNTHASE RSUA_RLUA-LIKE DOMAIN-CONTAINING PROTEIN"/>
    <property type="match status" value="1"/>
</dbReference>
<dbReference type="InterPro" id="IPR025649">
    <property type="entry name" value="DUF4360"/>
</dbReference>
<evidence type="ECO:0008006" key="4">
    <source>
        <dbReference type="Google" id="ProtNLM"/>
    </source>
</evidence>
<feature type="signal peptide" evidence="1">
    <location>
        <begin position="1"/>
        <end position="19"/>
    </location>
</feature>
<dbReference type="EMBL" id="PDOC01000014">
    <property type="protein sequence ID" value="PIL43419.1"/>
    <property type="molecule type" value="Genomic_DNA"/>
</dbReference>
<sequence>MKSGVFVFSALILSAPAFAANDISLGTPGYGGTGCPSGSVSATLSPDAKSLSLLFDQYQVAVGGTTGKSFDRKSCNIAIPVHVPQGMSVAVMKIDYRGFNRLPAMASSQFNVEYFFAGTRGPAFTRSFRGVLDEDYLINNELVAESMVWSGCGADVNLRTNSSMKVQTSANKEAVSSIDSQDVNAGIIYQLQWRKCGS</sequence>
<dbReference type="RefSeq" id="WP_099791217.1">
    <property type="nucleotide sequence ID" value="NZ_JBHLYV010000099.1"/>
</dbReference>
<dbReference type="PROSITE" id="PS51257">
    <property type="entry name" value="PROKAR_LIPOPROTEIN"/>
    <property type="match status" value="1"/>
</dbReference>
<comment type="caution">
    <text evidence="2">The sequence shown here is derived from an EMBL/GenBank/DDBJ whole genome shotgun (WGS) entry which is preliminary data.</text>
</comment>
<proteinExistence type="predicted"/>
<dbReference type="AlphaFoldDB" id="A0A2G8TBR5"/>
<reference evidence="2 3" key="1">
    <citation type="submission" date="2017-10" db="EMBL/GenBank/DDBJ databases">
        <title>Massilia psychrophilum sp. nov., a novel purple-pigmented bacterium isolated from Tianshan glacier, Xinjiang Municipality, China.</title>
        <authorList>
            <person name="Wang H."/>
        </authorList>
    </citation>
    <scope>NUCLEOTIDE SEQUENCE [LARGE SCALE GENOMIC DNA]</scope>
    <source>
        <strain evidence="2 3">JCM 30074</strain>
    </source>
</reference>
<keyword evidence="1" id="KW-0732">Signal</keyword>
<protein>
    <recommendedName>
        <fullName evidence="4">DUF4360 domain-containing protein</fullName>
    </recommendedName>
</protein>
<evidence type="ECO:0000256" key="1">
    <source>
        <dbReference type="SAM" id="SignalP"/>
    </source>
</evidence>
<name>A0A2G8TBR5_9BURK</name>
<feature type="chain" id="PRO_5013815974" description="DUF4360 domain-containing protein" evidence="1">
    <location>
        <begin position="20"/>
        <end position="198"/>
    </location>
</feature>
<dbReference type="OrthoDB" id="9152020at2"/>
<evidence type="ECO:0000313" key="2">
    <source>
        <dbReference type="EMBL" id="PIL43419.1"/>
    </source>
</evidence>
<evidence type="ECO:0000313" key="3">
    <source>
        <dbReference type="Proteomes" id="UP000230390"/>
    </source>
</evidence>
<dbReference type="PANTHER" id="PTHR38847">
    <property type="match status" value="1"/>
</dbReference>
<dbReference type="Pfam" id="PF14273">
    <property type="entry name" value="DUF4360"/>
    <property type="match status" value="1"/>
</dbReference>